<dbReference type="AlphaFoldDB" id="A0A3N4NF64"/>
<reference evidence="2 3" key="1">
    <citation type="submission" date="2018-11" db="EMBL/GenBank/DDBJ databases">
        <title>Aureibaculum marinum gen. nov., sp. nov., a member of the family Flavobacteriaceae isolated from the Bohai Sea.</title>
        <authorList>
            <person name="Ji X."/>
        </authorList>
    </citation>
    <scope>NUCLEOTIDE SEQUENCE [LARGE SCALE GENOMIC DNA]</scope>
    <source>
        <strain evidence="2 3">BH-SD17</strain>
    </source>
</reference>
<dbReference type="InterPro" id="IPR036237">
    <property type="entry name" value="Xyl_isomerase-like_sf"/>
</dbReference>
<evidence type="ECO:0000313" key="2">
    <source>
        <dbReference type="EMBL" id="RPD93398.1"/>
    </source>
</evidence>
<comment type="caution">
    <text evidence="2">The sequence shown here is derived from an EMBL/GenBank/DDBJ whole genome shotgun (WGS) entry which is preliminary data.</text>
</comment>
<dbReference type="GO" id="GO:0016853">
    <property type="term" value="F:isomerase activity"/>
    <property type="evidence" value="ECO:0007669"/>
    <property type="project" value="UniProtKB-KW"/>
</dbReference>
<feature type="domain" description="Xylose isomerase-like TIM barrel" evidence="1">
    <location>
        <begin position="58"/>
        <end position="278"/>
    </location>
</feature>
<dbReference type="Pfam" id="PF01261">
    <property type="entry name" value="AP_endonuc_2"/>
    <property type="match status" value="1"/>
</dbReference>
<proteinExistence type="predicted"/>
<dbReference type="OrthoDB" id="2561798at2"/>
<dbReference type="InterPro" id="IPR013022">
    <property type="entry name" value="Xyl_isomerase-like_TIM-brl"/>
</dbReference>
<dbReference type="Proteomes" id="UP000270856">
    <property type="component" value="Unassembled WGS sequence"/>
</dbReference>
<organism evidence="2 3">
    <name type="scientific">Aureibaculum marinum</name>
    <dbReference type="NCBI Taxonomy" id="2487930"/>
    <lineage>
        <taxon>Bacteria</taxon>
        <taxon>Pseudomonadati</taxon>
        <taxon>Bacteroidota</taxon>
        <taxon>Flavobacteriia</taxon>
        <taxon>Flavobacteriales</taxon>
        <taxon>Flavobacteriaceae</taxon>
        <taxon>Aureibaculum</taxon>
    </lineage>
</organism>
<dbReference type="EMBL" id="RPFJ01000030">
    <property type="protein sequence ID" value="RPD93398.1"/>
    <property type="molecule type" value="Genomic_DNA"/>
</dbReference>
<protein>
    <submittedName>
        <fullName evidence="2">Sugar phosphate isomerase/epimerase</fullName>
    </submittedName>
</protein>
<dbReference type="RefSeq" id="WP_123898837.1">
    <property type="nucleotide sequence ID" value="NZ_RPFJ01000030.1"/>
</dbReference>
<sequence>MKSLSRRSFIEKTGQLACLLPLISFTPPFWSAPKSDNLAVNIFSKHLQFLNYKDAGEIAAEIGFSGIDLTVRRNGHVLPELVKTDLPKAVKEIKEAGSTCNLITTSIESVTNPLDIDILKTAANVGIKYYRTNWYKYPKNKTMQQALKQYQSEIKKLGILNKQLGLIGSYQNHAGTDIGSSFWEIKELLTTVDSNYFGTQYDIRHAMVEGGFSWQNGLKLLYPHLKTIVLKDFKWARVNGKWQIINTPIGKGMVDFNSYFKLLKTYQLQPPVSLHLEYDLGGAQSGKSKISIDKKLVFEAMKKDLSAVQKLWRKA</sequence>
<keyword evidence="3" id="KW-1185">Reference proteome</keyword>
<dbReference type="SUPFAM" id="SSF51658">
    <property type="entry name" value="Xylose isomerase-like"/>
    <property type="match status" value="1"/>
</dbReference>
<evidence type="ECO:0000259" key="1">
    <source>
        <dbReference type="Pfam" id="PF01261"/>
    </source>
</evidence>
<accession>A0A3N4NF64</accession>
<name>A0A3N4NF64_9FLAO</name>
<keyword evidence="2" id="KW-0413">Isomerase</keyword>
<evidence type="ECO:0000313" key="3">
    <source>
        <dbReference type="Proteomes" id="UP000270856"/>
    </source>
</evidence>
<gene>
    <name evidence="2" type="ORF">EGM88_12920</name>
</gene>
<dbReference type="Gene3D" id="3.20.20.150">
    <property type="entry name" value="Divalent-metal-dependent TIM barrel enzymes"/>
    <property type="match status" value="1"/>
</dbReference>